<reference evidence="2" key="1">
    <citation type="journal article" date="2021" name="PeerJ">
        <title>Extensive microbial diversity within the chicken gut microbiome revealed by metagenomics and culture.</title>
        <authorList>
            <person name="Gilroy R."/>
            <person name="Ravi A."/>
            <person name="Getino M."/>
            <person name="Pursley I."/>
            <person name="Horton D.L."/>
            <person name="Alikhan N.F."/>
            <person name="Baker D."/>
            <person name="Gharbi K."/>
            <person name="Hall N."/>
            <person name="Watson M."/>
            <person name="Adriaenssens E.M."/>
            <person name="Foster-Nyarko E."/>
            <person name="Jarju S."/>
            <person name="Secka A."/>
            <person name="Antonio M."/>
            <person name="Oren A."/>
            <person name="Chaudhuri R.R."/>
            <person name="La Ragione R."/>
            <person name="Hildebrand F."/>
            <person name="Pallen M.J."/>
        </authorList>
    </citation>
    <scope>NUCLEOTIDE SEQUENCE</scope>
    <source>
        <strain evidence="2">CHK183-1962</strain>
    </source>
</reference>
<proteinExistence type="predicted"/>
<feature type="domain" description="DUF4422" evidence="1">
    <location>
        <begin position="5"/>
        <end position="217"/>
    </location>
</feature>
<gene>
    <name evidence="2" type="ORF">H9734_03325</name>
</gene>
<reference evidence="2" key="2">
    <citation type="submission" date="2021-04" db="EMBL/GenBank/DDBJ databases">
        <authorList>
            <person name="Gilroy R."/>
        </authorList>
    </citation>
    <scope>NUCLEOTIDE SEQUENCE</scope>
    <source>
        <strain evidence="2">CHK183-1962</strain>
    </source>
</reference>
<dbReference type="AlphaFoldDB" id="A0A9D1XBR3"/>
<evidence type="ECO:0000313" key="3">
    <source>
        <dbReference type="Proteomes" id="UP000886890"/>
    </source>
</evidence>
<evidence type="ECO:0000313" key="2">
    <source>
        <dbReference type="EMBL" id="HIX76613.1"/>
    </source>
</evidence>
<evidence type="ECO:0000259" key="1">
    <source>
        <dbReference type="Pfam" id="PF14393"/>
    </source>
</evidence>
<protein>
    <submittedName>
        <fullName evidence="2">DUF4422 domain-containing protein</fullName>
    </submittedName>
</protein>
<accession>A0A9D1XBR3</accession>
<dbReference type="Proteomes" id="UP000886890">
    <property type="component" value="Unassembled WGS sequence"/>
</dbReference>
<dbReference type="EMBL" id="DXEK01000054">
    <property type="protein sequence ID" value="HIX76613.1"/>
    <property type="molecule type" value="Genomic_DNA"/>
</dbReference>
<sequence>MDVNIYIASHKKFEQFPLKDYRVLQVGAEGKESLGYLRDNTGDNISYKNPNYCELTGLYWIWKNDKKSDVTGLVHYRRYFSTAKFSSSSAYFLDGTEIGEILRNYDIILPKREWLKETAWEEYYMVSGLEKDLKRVEKIIGEVYPECMPAFCEYFYQNRSWLYNMMICRKELFDEYCEWLFDILFRLETQVDYKDYSDYQKRIFGFMSERLLNVWVIYKNLKVKELRTVNTEMSLKERLRIWLRRRKNRMVFAARPEDRVKRSKV</sequence>
<comment type="caution">
    <text evidence="2">The sequence shown here is derived from an EMBL/GenBank/DDBJ whole genome shotgun (WGS) entry which is preliminary data.</text>
</comment>
<organism evidence="2 3">
    <name type="scientific">Candidatus Fusicatenibacter merdavium</name>
    <dbReference type="NCBI Taxonomy" id="2838600"/>
    <lineage>
        <taxon>Bacteria</taxon>
        <taxon>Bacillati</taxon>
        <taxon>Bacillota</taxon>
        <taxon>Clostridia</taxon>
        <taxon>Lachnospirales</taxon>
        <taxon>Lachnospiraceae</taxon>
        <taxon>Fusicatenibacter</taxon>
    </lineage>
</organism>
<dbReference type="Pfam" id="PF14393">
    <property type="entry name" value="DUF4422"/>
    <property type="match status" value="1"/>
</dbReference>
<dbReference type="InterPro" id="IPR025536">
    <property type="entry name" value="DUF4422"/>
</dbReference>
<name>A0A9D1XBR3_9FIRM</name>